<dbReference type="Proteomes" id="UP000076882">
    <property type="component" value="Unassembled WGS sequence"/>
</dbReference>
<reference evidence="3 4" key="1">
    <citation type="submission" date="2016-03" db="EMBL/GenBank/DDBJ databases">
        <title>Comparative genomics of 54 Lactobacillus plantarum strains reveals genomic uncoupling from niche constraints.</title>
        <authorList>
            <person name="Martino M.E."/>
        </authorList>
    </citation>
    <scope>NUCLEOTIDE SEQUENCE [LARGE SCALE GENOMIC DNA]</scope>
    <source>
        <strain evidence="2 3">19.1</strain>
        <strain evidence="1 4">Nizo2260</strain>
    </source>
</reference>
<accession>A0A166PCX6</accession>
<protein>
    <submittedName>
        <fullName evidence="2">Uncharacterized protein</fullName>
    </submittedName>
</protein>
<gene>
    <name evidence="2" type="ORF">Lp19_3291</name>
    <name evidence="1" type="ORF">Nizo2260_2930</name>
</gene>
<evidence type="ECO:0000313" key="2">
    <source>
        <dbReference type="EMBL" id="KZU92005.1"/>
    </source>
</evidence>
<evidence type="ECO:0000313" key="1">
    <source>
        <dbReference type="EMBL" id="KZU01502.1"/>
    </source>
</evidence>
<dbReference type="Proteomes" id="UP000076989">
    <property type="component" value="Unassembled WGS sequence"/>
</dbReference>
<dbReference type="EMBL" id="LUWI01000038">
    <property type="protein sequence ID" value="KZU01502.1"/>
    <property type="molecule type" value="Genomic_DNA"/>
</dbReference>
<evidence type="ECO:0000313" key="3">
    <source>
        <dbReference type="Proteomes" id="UP000076882"/>
    </source>
</evidence>
<name>A0A166PCX6_LACPN</name>
<proteinExistence type="predicted"/>
<evidence type="ECO:0000313" key="4">
    <source>
        <dbReference type="Proteomes" id="UP000076989"/>
    </source>
</evidence>
<comment type="caution">
    <text evidence="2">The sequence shown here is derived from an EMBL/GenBank/DDBJ whole genome shotgun (WGS) entry which is preliminary data.</text>
</comment>
<organism evidence="2 3">
    <name type="scientific">Lactiplantibacillus plantarum</name>
    <name type="common">Lactobacillus plantarum</name>
    <dbReference type="NCBI Taxonomy" id="1590"/>
    <lineage>
        <taxon>Bacteria</taxon>
        <taxon>Bacillati</taxon>
        <taxon>Bacillota</taxon>
        <taxon>Bacilli</taxon>
        <taxon>Lactobacillales</taxon>
        <taxon>Lactobacillaceae</taxon>
        <taxon>Lactiplantibacillus</taxon>
    </lineage>
</organism>
<dbReference type="EMBL" id="LUXM01000040">
    <property type="protein sequence ID" value="KZU92005.1"/>
    <property type="molecule type" value="Genomic_DNA"/>
</dbReference>
<sequence>MDLDHRIEICKGIYNKEITIVSDRKSANADWSDAIFCLNGRLSVWFA</sequence>
<dbReference type="PATRIC" id="fig|1590.142.peg.1764"/>
<dbReference type="AlphaFoldDB" id="A0A166PCX6"/>